<keyword evidence="4" id="KW-1185">Reference proteome</keyword>
<dbReference type="PANTHER" id="PTHR44757:SF2">
    <property type="entry name" value="BIOFILM ARCHITECTURE MAINTENANCE PROTEIN MBAA"/>
    <property type="match status" value="1"/>
</dbReference>
<dbReference type="Pfam" id="PF00990">
    <property type="entry name" value="GGDEF"/>
    <property type="match status" value="1"/>
</dbReference>
<dbReference type="PROSITE" id="PS50887">
    <property type="entry name" value="GGDEF"/>
    <property type="match status" value="1"/>
</dbReference>
<proteinExistence type="predicted"/>
<protein>
    <submittedName>
        <fullName evidence="3">EAL domain-containing protein</fullName>
    </submittedName>
</protein>
<reference evidence="3 4" key="1">
    <citation type="submission" date="2023-12" db="EMBL/GenBank/DDBJ databases">
        <title>Baltic Sea Cyanobacteria.</title>
        <authorList>
            <person name="Delbaje E."/>
            <person name="Fewer D.P."/>
            <person name="Shishido T.K."/>
        </authorList>
    </citation>
    <scope>NUCLEOTIDE SEQUENCE [LARGE SCALE GENOMIC DNA]</scope>
    <source>
        <strain evidence="3 4">UHCC 0139</strain>
    </source>
</reference>
<dbReference type="Pfam" id="PF00563">
    <property type="entry name" value="EAL"/>
    <property type="match status" value="1"/>
</dbReference>
<gene>
    <name evidence="3" type="ORF">VB738_06330</name>
</gene>
<dbReference type="Pfam" id="PF01590">
    <property type="entry name" value="GAF"/>
    <property type="match status" value="1"/>
</dbReference>
<dbReference type="InterPro" id="IPR043128">
    <property type="entry name" value="Rev_trsase/Diguanyl_cyclase"/>
</dbReference>
<dbReference type="InterPro" id="IPR035919">
    <property type="entry name" value="EAL_sf"/>
</dbReference>
<evidence type="ECO:0000259" key="1">
    <source>
        <dbReference type="PROSITE" id="PS50883"/>
    </source>
</evidence>
<dbReference type="EMBL" id="JAYGHX010000003">
    <property type="protein sequence ID" value="MEA5390874.1"/>
    <property type="molecule type" value="Genomic_DNA"/>
</dbReference>
<dbReference type="PANTHER" id="PTHR44757">
    <property type="entry name" value="DIGUANYLATE CYCLASE DGCP"/>
    <property type="match status" value="1"/>
</dbReference>
<dbReference type="CDD" id="cd01948">
    <property type="entry name" value="EAL"/>
    <property type="match status" value="1"/>
</dbReference>
<dbReference type="Gene3D" id="3.20.20.450">
    <property type="entry name" value="EAL domain"/>
    <property type="match status" value="1"/>
</dbReference>
<dbReference type="Proteomes" id="UP001304461">
    <property type="component" value="Unassembled WGS sequence"/>
</dbReference>
<feature type="domain" description="GGDEF" evidence="2">
    <location>
        <begin position="215"/>
        <end position="349"/>
    </location>
</feature>
<dbReference type="InterPro" id="IPR001633">
    <property type="entry name" value="EAL_dom"/>
</dbReference>
<dbReference type="SUPFAM" id="SSF141868">
    <property type="entry name" value="EAL domain-like"/>
    <property type="match status" value="1"/>
</dbReference>
<dbReference type="CDD" id="cd01949">
    <property type="entry name" value="GGDEF"/>
    <property type="match status" value="1"/>
</dbReference>
<dbReference type="InterPro" id="IPR000160">
    <property type="entry name" value="GGDEF_dom"/>
</dbReference>
<dbReference type="SUPFAM" id="SSF55073">
    <property type="entry name" value="Nucleotide cyclase"/>
    <property type="match status" value="1"/>
</dbReference>
<dbReference type="SMART" id="SM00065">
    <property type="entry name" value="GAF"/>
    <property type="match status" value="1"/>
</dbReference>
<dbReference type="InterPro" id="IPR029787">
    <property type="entry name" value="Nucleotide_cyclase"/>
</dbReference>
<dbReference type="Gene3D" id="3.30.70.270">
    <property type="match status" value="1"/>
</dbReference>
<dbReference type="InterPro" id="IPR052155">
    <property type="entry name" value="Biofilm_reg_signaling"/>
</dbReference>
<dbReference type="PROSITE" id="PS50883">
    <property type="entry name" value="EAL"/>
    <property type="match status" value="1"/>
</dbReference>
<evidence type="ECO:0000313" key="3">
    <source>
        <dbReference type="EMBL" id="MEA5390874.1"/>
    </source>
</evidence>
<organism evidence="3 4">
    <name type="scientific">Cyanobium gracile UHCC 0139</name>
    <dbReference type="NCBI Taxonomy" id="3110308"/>
    <lineage>
        <taxon>Bacteria</taxon>
        <taxon>Bacillati</taxon>
        <taxon>Cyanobacteriota</taxon>
        <taxon>Cyanophyceae</taxon>
        <taxon>Synechococcales</taxon>
        <taxon>Prochlorococcaceae</taxon>
        <taxon>Cyanobium</taxon>
    </lineage>
</organism>
<sequence>MPHGDLSKLLLQLLAETAEAFIVEPTSELDATIDRTLASIGGLFDVDRAYVFSLTRHPGFASNTHEWCAPGVEPQIHQLQHVSEESIGWLMGEMRSGRAINLESLLDLPAGADAERAHLSSQGIQSLLVLPLVRRGQLEGFAGFDHIRGCRRWSDQEVAVLSIVVSGFAQGFERRLMDQQLRQLAYEDPLTRLPNRSLLSQRLGEELERARRNGTQLAVGYLDLDNFKPINDSHGHAVGDELLVAVGERLCRCLRPGDTVGRLGGDEFVVILPGLSSLAELESLGERLLSAVAQPTLLGETHSVALSTSIGFRMVPPDAADPDTLLRQADQAMYAAKRAGPGRMHHFDVELERRQSLQRSRLVRVRQAIEEEQLRLFVQPVIDLATGQLRFAEALVRWQHPQQGLLLPEAWLGWIEDQPEISLLGDWVLEQALRHCSAWMRAGPCVAVSVNMSAWELRDPGFAERIRAALALHPDLPASALRLEVLETAALEDLEQVAQNIARCRELGVSFALDDFGTGYSSLTYLRRLPISTIKIDRSFVARMLVDPADRAIVKAVVDLAHAFGRTCVAEGVETPEHLQALRAMGCELAQGFAIARPMPAEDLPDWNLPPSAGG</sequence>
<dbReference type="InterPro" id="IPR029016">
    <property type="entry name" value="GAF-like_dom_sf"/>
</dbReference>
<dbReference type="NCBIfam" id="TIGR00254">
    <property type="entry name" value="GGDEF"/>
    <property type="match status" value="1"/>
</dbReference>
<comment type="caution">
    <text evidence="3">The sequence shown here is derived from an EMBL/GenBank/DDBJ whole genome shotgun (WGS) entry which is preliminary data.</text>
</comment>
<dbReference type="SMART" id="SM00267">
    <property type="entry name" value="GGDEF"/>
    <property type="match status" value="1"/>
</dbReference>
<accession>A0ABU5RT01</accession>
<evidence type="ECO:0000313" key="4">
    <source>
        <dbReference type="Proteomes" id="UP001304461"/>
    </source>
</evidence>
<evidence type="ECO:0000259" key="2">
    <source>
        <dbReference type="PROSITE" id="PS50887"/>
    </source>
</evidence>
<dbReference type="SMART" id="SM00052">
    <property type="entry name" value="EAL"/>
    <property type="match status" value="1"/>
</dbReference>
<dbReference type="SUPFAM" id="SSF55781">
    <property type="entry name" value="GAF domain-like"/>
    <property type="match status" value="1"/>
</dbReference>
<dbReference type="InterPro" id="IPR003018">
    <property type="entry name" value="GAF"/>
</dbReference>
<feature type="domain" description="EAL" evidence="1">
    <location>
        <begin position="358"/>
        <end position="612"/>
    </location>
</feature>
<name>A0ABU5RT01_9CYAN</name>
<dbReference type="RefSeq" id="WP_323304954.1">
    <property type="nucleotide sequence ID" value="NZ_JAYGHX010000003.1"/>
</dbReference>
<dbReference type="Gene3D" id="3.30.450.40">
    <property type="match status" value="1"/>
</dbReference>